<dbReference type="EMBL" id="CP049888">
    <property type="protein sequence ID" value="QIL50567.1"/>
    <property type="molecule type" value="Genomic_DNA"/>
</dbReference>
<sequence length="68" mass="7768">MKIKLVVYLRSQKTTCNGKEWLGYDLMEKLNIGDKIFQLIKREVIGLSAVTDTAKIIQLKENGEVKDV</sequence>
<evidence type="ECO:0000313" key="2">
    <source>
        <dbReference type="Proteomes" id="UP000500741"/>
    </source>
</evidence>
<reference evidence="1 2" key="1">
    <citation type="submission" date="2020-03" db="EMBL/GenBank/DDBJ databases">
        <title>Weissella sp. nov., isolated from Cybister lewisianus.</title>
        <authorList>
            <person name="Hyun D.-W."/>
            <person name="Bae J.-W."/>
        </authorList>
    </citation>
    <scope>NUCLEOTIDE SEQUENCE [LARGE SCALE GENOMIC DNA]</scope>
    <source>
        <strain evidence="1 2">HDW19</strain>
    </source>
</reference>
<keyword evidence="2" id="KW-1185">Reference proteome</keyword>
<dbReference type="KEGG" id="wco:G7084_04105"/>
<dbReference type="Proteomes" id="UP000500741">
    <property type="component" value="Chromosome"/>
</dbReference>
<gene>
    <name evidence="1" type="ORF">G7084_04105</name>
</gene>
<proteinExistence type="predicted"/>
<accession>A0A6G8B002</accession>
<protein>
    <submittedName>
        <fullName evidence="1">Uncharacterized protein</fullName>
    </submittedName>
</protein>
<dbReference type="RefSeq" id="WP_166010300.1">
    <property type="nucleotide sequence ID" value="NZ_CP049888.1"/>
</dbReference>
<dbReference type="AlphaFoldDB" id="A0A6G8B002"/>
<organism evidence="1 2">
    <name type="scientific">Weissella coleopterorum</name>
    <dbReference type="NCBI Taxonomy" id="2714949"/>
    <lineage>
        <taxon>Bacteria</taxon>
        <taxon>Bacillati</taxon>
        <taxon>Bacillota</taxon>
        <taxon>Bacilli</taxon>
        <taxon>Lactobacillales</taxon>
        <taxon>Lactobacillaceae</taxon>
        <taxon>Weissella</taxon>
    </lineage>
</organism>
<evidence type="ECO:0000313" key="1">
    <source>
        <dbReference type="EMBL" id="QIL50567.1"/>
    </source>
</evidence>
<name>A0A6G8B002_9LACO</name>